<name>A0A1A8XTZ8_9PROT</name>
<evidence type="ECO:0008006" key="3">
    <source>
        <dbReference type="Google" id="ProtNLM"/>
    </source>
</evidence>
<accession>A0A1A8XTZ8</accession>
<keyword evidence="2" id="KW-1185">Reference proteome</keyword>
<dbReference type="AlphaFoldDB" id="A0A1A8XTZ8"/>
<dbReference type="STRING" id="1860102.ACCAA_580030"/>
<organism evidence="1 2">
    <name type="scientific">Candidatus Accumulibacter aalborgensis</name>
    <dbReference type="NCBI Taxonomy" id="1860102"/>
    <lineage>
        <taxon>Bacteria</taxon>
        <taxon>Pseudomonadati</taxon>
        <taxon>Pseudomonadota</taxon>
        <taxon>Betaproteobacteria</taxon>
        <taxon>Candidatus Accumulibacter</taxon>
    </lineage>
</organism>
<evidence type="ECO:0000313" key="2">
    <source>
        <dbReference type="Proteomes" id="UP000199169"/>
    </source>
</evidence>
<evidence type="ECO:0000313" key="1">
    <source>
        <dbReference type="EMBL" id="SBT08549.1"/>
    </source>
</evidence>
<protein>
    <recommendedName>
        <fullName evidence="3">DUF4351 domain-containing protein</fullName>
    </recommendedName>
</protein>
<gene>
    <name evidence="1" type="ORF">ACCAA_580030</name>
</gene>
<proteinExistence type="predicted"/>
<reference evidence="1 2" key="1">
    <citation type="submission" date="2016-06" db="EMBL/GenBank/DDBJ databases">
        <authorList>
            <person name="Kjaerup R.B."/>
            <person name="Dalgaard T.S."/>
            <person name="Juul-Madsen H.R."/>
        </authorList>
    </citation>
    <scope>NUCLEOTIDE SEQUENCE [LARGE SCALE GENOMIC DNA]</scope>
    <source>
        <strain evidence="1">3</strain>
    </source>
</reference>
<dbReference type="Proteomes" id="UP000199169">
    <property type="component" value="Unassembled WGS sequence"/>
</dbReference>
<dbReference type="EMBL" id="FLQX01000136">
    <property type="protein sequence ID" value="SBT08549.1"/>
    <property type="molecule type" value="Genomic_DNA"/>
</dbReference>
<sequence>MSGGELMLTIAEQWEQLAMEKGIEKGEARLLTQLLTWRFGPPPAWVETKLAHAEPALMEAWAKRVLDAQTLDAVFVERG</sequence>